<dbReference type="EMBL" id="LN824141">
    <property type="protein sequence ID" value="CEP78890.1"/>
    <property type="molecule type" value="Genomic_DNA"/>
</dbReference>
<dbReference type="PANTHER" id="PTHR43693:SF1">
    <property type="entry name" value="PROTEIN PHOSPHATASE CHEZ"/>
    <property type="match status" value="1"/>
</dbReference>
<dbReference type="NCBIfam" id="NF041093">
    <property type="entry name" value="CheC_Thtogales"/>
    <property type="match status" value="1"/>
</dbReference>
<evidence type="ECO:0000256" key="1">
    <source>
        <dbReference type="ARBA" id="ARBA00022500"/>
    </source>
</evidence>
<dbReference type="OrthoDB" id="9812187at2"/>
<dbReference type="PANTHER" id="PTHR43693">
    <property type="entry name" value="PROTEIN PHOSPHATASE CHEZ"/>
    <property type="match status" value="1"/>
</dbReference>
<feature type="domain" description="CheC-like protein" evidence="3">
    <location>
        <begin position="12"/>
        <end position="46"/>
    </location>
</feature>
<dbReference type="InterPro" id="IPR007597">
    <property type="entry name" value="CheC"/>
</dbReference>
<dbReference type="InterPro" id="IPR028976">
    <property type="entry name" value="CheC-like_sf"/>
</dbReference>
<dbReference type="InterPro" id="IPR050992">
    <property type="entry name" value="CheZ_family_phosphatases"/>
</dbReference>
<dbReference type="STRING" id="1006576.DTL3_1601"/>
<dbReference type="Pfam" id="PF04509">
    <property type="entry name" value="CheC"/>
    <property type="match status" value="2"/>
</dbReference>
<evidence type="ECO:0000256" key="2">
    <source>
        <dbReference type="ARBA" id="ARBA00022801"/>
    </source>
</evidence>
<dbReference type="HOGENOM" id="CLU_087860_2_1_0"/>
<dbReference type="AlphaFoldDB" id="A0A0C7P3K5"/>
<evidence type="ECO:0000313" key="4">
    <source>
        <dbReference type="EMBL" id="CEP78890.1"/>
    </source>
</evidence>
<dbReference type="SUPFAM" id="SSF103039">
    <property type="entry name" value="CheC-like"/>
    <property type="match status" value="1"/>
</dbReference>
<dbReference type="RefSeq" id="WP_045088255.1">
    <property type="nucleotide sequence ID" value="NZ_LN824141.1"/>
</dbReference>
<accession>A0A0C7P3K5</accession>
<reference evidence="5" key="1">
    <citation type="submission" date="2014-11" db="EMBL/GenBank/DDBJ databases">
        <authorList>
            <person name="Wibberg D."/>
        </authorList>
    </citation>
    <scope>NUCLEOTIDE SEQUENCE [LARGE SCALE GENOMIC DNA]</scope>
    <source>
        <strain evidence="5">L3</strain>
    </source>
</reference>
<keyword evidence="2" id="KW-0378">Hydrolase</keyword>
<sequence length="207" mass="22540">MSVFDNIDDQKLDVLKELGNIGAGNAATSISLMLGKTIKITVPSAEIIPVSELWKKFTDPEEVTSGAMVEIEGEIEGALLFLLGAEETKSLIELLMLPRPDDLTNMDELTSSAIGEIANIMCSSYIIALSNFTGINIHSMPPKVVVDMLSAIVSEVSLIITNGGDYVILIQTDILLEELEDKVKGYLIYISDEKNTQKILESLGMKF</sequence>
<dbReference type="CDD" id="cd17909">
    <property type="entry name" value="CheC_ClassI"/>
    <property type="match status" value="1"/>
</dbReference>
<protein>
    <submittedName>
        <fullName evidence="4">Chemotaxis protein CheY</fullName>
    </submittedName>
</protein>
<dbReference type="Gene3D" id="3.40.1550.10">
    <property type="entry name" value="CheC-like"/>
    <property type="match status" value="1"/>
</dbReference>
<keyword evidence="5" id="KW-1185">Reference proteome</keyword>
<dbReference type="PATRIC" id="fig|1006576.9.peg.1597"/>
<evidence type="ECO:0000313" key="5">
    <source>
        <dbReference type="Proteomes" id="UP000032809"/>
    </source>
</evidence>
<dbReference type="InterPro" id="IPR053645">
    <property type="entry name" value="CheY-P_phosphatase_CheC"/>
</dbReference>
<dbReference type="Proteomes" id="UP000032809">
    <property type="component" value="Chromosome I"/>
</dbReference>
<name>A0A0C7P3K5_DEFTU</name>
<dbReference type="GO" id="GO:0016787">
    <property type="term" value="F:hydrolase activity"/>
    <property type="evidence" value="ECO:0007669"/>
    <property type="project" value="UniProtKB-KW"/>
</dbReference>
<dbReference type="GO" id="GO:0006935">
    <property type="term" value="P:chemotaxis"/>
    <property type="evidence" value="ECO:0007669"/>
    <property type="project" value="UniProtKB-KW"/>
</dbReference>
<dbReference type="KEGG" id="dtn:DTL3_1601"/>
<evidence type="ECO:0000259" key="3">
    <source>
        <dbReference type="Pfam" id="PF04509"/>
    </source>
</evidence>
<organism evidence="4 5">
    <name type="scientific">Defluviitoga tunisiensis</name>
    <dbReference type="NCBI Taxonomy" id="1006576"/>
    <lineage>
        <taxon>Bacteria</taxon>
        <taxon>Thermotogati</taxon>
        <taxon>Thermotogota</taxon>
        <taxon>Thermotogae</taxon>
        <taxon>Petrotogales</taxon>
        <taxon>Petrotogaceae</taxon>
        <taxon>Defluviitoga</taxon>
    </lineage>
</organism>
<gene>
    <name evidence="4" type="primary">cheC</name>
    <name evidence="4" type="ORF">DTL3_1601</name>
</gene>
<keyword evidence="1" id="KW-0145">Chemotaxis</keyword>
<feature type="domain" description="CheC-like protein" evidence="3">
    <location>
        <begin position="111"/>
        <end position="145"/>
    </location>
</feature>
<proteinExistence type="predicted"/>